<organism evidence="3 4">
    <name type="scientific">Plectus sambesii</name>
    <dbReference type="NCBI Taxonomy" id="2011161"/>
    <lineage>
        <taxon>Eukaryota</taxon>
        <taxon>Metazoa</taxon>
        <taxon>Ecdysozoa</taxon>
        <taxon>Nematoda</taxon>
        <taxon>Chromadorea</taxon>
        <taxon>Plectida</taxon>
        <taxon>Plectina</taxon>
        <taxon>Plectoidea</taxon>
        <taxon>Plectidae</taxon>
        <taxon>Plectus</taxon>
    </lineage>
</organism>
<feature type="region of interest" description="Disordered" evidence="2">
    <location>
        <begin position="27"/>
        <end position="50"/>
    </location>
</feature>
<dbReference type="GO" id="GO:0031267">
    <property type="term" value="F:small GTPase binding"/>
    <property type="evidence" value="ECO:0007669"/>
    <property type="project" value="TreeGrafter"/>
</dbReference>
<evidence type="ECO:0000256" key="2">
    <source>
        <dbReference type="SAM" id="MobiDB-lite"/>
    </source>
</evidence>
<evidence type="ECO:0000313" key="3">
    <source>
        <dbReference type="Proteomes" id="UP000887566"/>
    </source>
</evidence>
<feature type="compositionally biased region" description="Polar residues" evidence="2">
    <location>
        <begin position="63"/>
        <end position="73"/>
    </location>
</feature>
<name>A0A914VPK8_9BILA</name>
<feature type="coiled-coil region" evidence="1">
    <location>
        <begin position="247"/>
        <end position="328"/>
    </location>
</feature>
<feature type="coiled-coil region" evidence="1">
    <location>
        <begin position="124"/>
        <end position="202"/>
    </location>
</feature>
<keyword evidence="3" id="KW-1185">Reference proteome</keyword>
<evidence type="ECO:0000313" key="4">
    <source>
        <dbReference type="WBParaSite" id="PSAMB.scaffold2286size24116.g17321.t1"/>
    </source>
</evidence>
<protein>
    <submittedName>
        <fullName evidence="4">Uncharacterized protein</fullName>
    </submittedName>
</protein>
<reference evidence="4" key="1">
    <citation type="submission" date="2022-11" db="UniProtKB">
        <authorList>
            <consortium name="WormBaseParasite"/>
        </authorList>
    </citation>
    <scope>IDENTIFICATION</scope>
</reference>
<dbReference type="GO" id="GO:0005794">
    <property type="term" value="C:Golgi apparatus"/>
    <property type="evidence" value="ECO:0007669"/>
    <property type="project" value="TreeGrafter"/>
</dbReference>
<dbReference type="AlphaFoldDB" id="A0A914VPK8"/>
<sequence>MFKGLKTKLADETKRLQATALQVGENLAQSVRNRTDGTSEHGSERGSTTGRLVDVLGDVLGVNHSTPTSTNGASRVEHDVTSPSTGNLIDISDNSMTTRQPALMQEVSEDDFLDSPHTRMTEIENQIRAKMDERDNRIVELERQISVGSVNGGKADDSERVKKLEELLNRCKENIRNNKEKISQLTIENDQLRATAINAENEKEGDGGFRDLAAERLAAEWRTKLQSSEREWEIKLQEETERSAMAVAQTKAEMHAALEEKDEALEKLRHKYRQFEATYKEETGTHASRMEEMNSTINALEAEKADMVEKLSKAKQEAVRIVQEEESKKRDELVADLDERLKAKEVELDARIGLVQAANGEELKKVENEWRMRLKEQEEQHLLAIEEREMQKAASFVEHDRRHDDLGTTIEQLTTVNTD</sequence>
<feature type="region of interest" description="Disordered" evidence="2">
    <location>
        <begin position="62"/>
        <end position="93"/>
    </location>
</feature>
<dbReference type="WBParaSite" id="PSAMB.scaffold2286size24116.g17321.t1">
    <property type="protein sequence ID" value="PSAMB.scaffold2286size24116.g17321.t1"/>
    <property type="gene ID" value="PSAMB.scaffold2286size24116.g17321"/>
</dbReference>
<dbReference type="GO" id="GO:0048193">
    <property type="term" value="P:Golgi vesicle transport"/>
    <property type="evidence" value="ECO:0007669"/>
    <property type="project" value="TreeGrafter"/>
</dbReference>
<feature type="compositionally biased region" description="Basic and acidic residues" evidence="2">
    <location>
        <begin position="33"/>
        <end position="44"/>
    </location>
</feature>
<dbReference type="Proteomes" id="UP000887566">
    <property type="component" value="Unplaced"/>
</dbReference>
<feature type="compositionally biased region" description="Polar residues" evidence="2">
    <location>
        <begin position="81"/>
        <end position="93"/>
    </location>
</feature>
<keyword evidence="1" id="KW-0175">Coiled coil</keyword>
<proteinExistence type="predicted"/>
<dbReference type="PANTHER" id="PTHR19327:SF0">
    <property type="entry name" value="GOLGIN SUBFAMILY A MEMBER 4"/>
    <property type="match status" value="1"/>
</dbReference>
<evidence type="ECO:0000256" key="1">
    <source>
        <dbReference type="SAM" id="Coils"/>
    </source>
</evidence>
<accession>A0A914VPK8</accession>
<dbReference type="PANTHER" id="PTHR19327">
    <property type="entry name" value="GOLGIN"/>
    <property type="match status" value="1"/>
</dbReference>